<reference evidence="2 3" key="1">
    <citation type="journal article" date="2016" name="Front. Microbiol.">
        <title>Comparative Genomics Analysis of Streptomyces Species Reveals Their Adaptation to the Marine Environment and Their Diversity at the Genomic Level.</title>
        <authorList>
            <person name="Tian X."/>
            <person name="Zhang Z."/>
            <person name="Yang T."/>
            <person name="Chen M."/>
            <person name="Li J."/>
            <person name="Chen F."/>
            <person name="Yang J."/>
            <person name="Li W."/>
            <person name="Zhang B."/>
            <person name="Zhang Z."/>
            <person name="Wu J."/>
            <person name="Zhang C."/>
            <person name="Long L."/>
            <person name="Xiao J."/>
        </authorList>
    </citation>
    <scope>NUCLEOTIDE SEQUENCE [LARGE SCALE GENOMIC DNA]</scope>
    <source>
        <strain evidence="2 3">SCSIO 10429</strain>
    </source>
</reference>
<dbReference type="InterPro" id="IPR037407">
    <property type="entry name" value="MLP_fam"/>
</dbReference>
<dbReference type="EMBL" id="LJGW01000419">
    <property type="protein sequence ID" value="OEV08496.1"/>
    <property type="molecule type" value="Genomic_DNA"/>
</dbReference>
<dbReference type="Pfam" id="PF03621">
    <property type="entry name" value="MbtH"/>
    <property type="match status" value="1"/>
</dbReference>
<evidence type="ECO:0000313" key="2">
    <source>
        <dbReference type="EMBL" id="OEV08496.1"/>
    </source>
</evidence>
<name>A0A1E7KX34_9ACTN</name>
<dbReference type="SMART" id="SM00923">
    <property type="entry name" value="MbtH"/>
    <property type="match status" value="1"/>
</dbReference>
<dbReference type="InterPro" id="IPR005153">
    <property type="entry name" value="MbtH-like_dom"/>
</dbReference>
<dbReference type="InterPro" id="IPR038020">
    <property type="entry name" value="MbtH-like_sf"/>
</dbReference>
<dbReference type="SUPFAM" id="SSF160582">
    <property type="entry name" value="MbtH-like"/>
    <property type="match status" value="1"/>
</dbReference>
<evidence type="ECO:0000313" key="3">
    <source>
        <dbReference type="Proteomes" id="UP000176005"/>
    </source>
</evidence>
<organism evidence="2 3">
    <name type="scientific">Streptomyces nanshensis</name>
    <dbReference type="NCBI Taxonomy" id="518642"/>
    <lineage>
        <taxon>Bacteria</taxon>
        <taxon>Bacillati</taxon>
        <taxon>Actinomycetota</taxon>
        <taxon>Actinomycetes</taxon>
        <taxon>Kitasatosporales</taxon>
        <taxon>Streptomycetaceae</taxon>
        <taxon>Streptomyces</taxon>
    </lineage>
</organism>
<protein>
    <submittedName>
        <fullName evidence="2">Antibiotic synthesis protein MbtH</fullName>
    </submittedName>
</protein>
<dbReference type="PANTHER" id="PTHR38444:SF1">
    <property type="entry name" value="ENTEROBACTIN BIOSYNTHESIS PROTEIN YBDZ"/>
    <property type="match status" value="1"/>
</dbReference>
<dbReference type="AlphaFoldDB" id="A0A1E7KX34"/>
<dbReference type="GO" id="GO:0005829">
    <property type="term" value="C:cytosol"/>
    <property type="evidence" value="ECO:0007669"/>
    <property type="project" value="TreeGrafter"/>
</dbReference>
<dbReference type="Gene3D" id="3.90.820.10">
    <property type="entry name" value="Structural Genomics, Unknown Function 30-nov-00 1gh9 Mol_id"/>
    <property type="match status" value="1"/>
</dbReference>
<comment type="caution">
    <text evidence="2">The sequence shown here is derived from an EMBL/GenBank/DDBJ whole genome shotgun (WGS) entry which is preliminary data.</text>
</comment>
<proteinExistence type="predicted"/>
<dbReference type="RefSeq" id="WP_070019528.1">
    <property type="nucleotide sequence ID" value="NZ_LJGW01000419.1"/>
</dbReference>
<keyword evidence="3" id="KW-1185">Reference proteome</keyword>
<feature type="domain" description="MbtH-like" evidence="1">
    <location>
        <begin position="7"/>
        <end position="54"/>
    </location>
</feature>
<dbReference type="PANTHER" id="PTHR38444">
    <property type="entry name" value="ENTEROBACTIN BIOSYNTHESIS PROTEIN YBDZ"/>
    <property type="match status" value="1"/>
</dbReference>
<sequence>MAAFLGDDDSVTCVVVVNDAGQYSIWPPDRDVPAGWRTTGFSGSRSACLIHIDETWTDPTALRT</sequence>
<evidence type="ECO:0000259" key="1">
    <source>
        <dbReference type="SMART" id="SM00923"/>
    </source>
</evidence>
<dbReference type="Proteomes" id="UP000176005">
    <property type="component" value="Unassembled WGS sequence"/>
</dbReference>
<accession>A0A1E7KX34</accession>
<gene>
    <name evidence="2" type="ORF">AN218_26190</name>
</gene>
<dbReference type="GO" id="GO:0019290">
    <property type="term" value="P:siderophore biosynthetic process"/>
    <property type="evidence" value="ECO:0007669"/>
    <property type="project" value="TreeGrafter"/>
</dbReference>